<name>A0A511YAE0_9FLAO</name>
<evidence type="ECO:0000313" key="2">
    <source>
        <dbReference type="Proteomes" id="UP000321150"/>
    </source>
</evidence>
<gene>
    <name evidence="1" type="ORF">CLA01_22380</name>
</gene>
<proteinExistence type="predicted"/>
<dbReference type="AlphaFoldDB" id="A0A511YAE0"/>
<dbReference type="Proteomes" id="UP000321150">
    <property type="component" value="Unassembled WGS sequence"/>
</dbReference>
<organism evidence="1 2">
    <name type="scientific">Chryseobacterium lathyri</name>
    <dbReference type="NCBI Taxonomy" id="395933"/>
    <lineage>
        <taxon>Bacteria</taxon>
        <taxon>Pseudomonadati</taxon>
        <taxon>Bacteroidota</taxon>
        <taxon>Flavobacteriia</taxon>
        <taxon>Flavobacteriales</taxon>
        <taxon>Weeksellaceae</taxon>
        <taxon>Chryseobacterium group</taxon>
        <taxon>Chryseobacterium</taxon>
    </lineage>
</organism>
<evidence type="ECO:0000313" key="1">
    <source>
        <dbReference type="EMBL" id="GEN72166.1"/>
    </source>
</evidence>
<protein>
    <submittedName>
        <fullName evidence="1">Uncharacterized protein</fullName>
    </submittedName>
</protein>
<comment type="caution">
    <text evidence="1">The sequence shown here is derived from an EMBL/GenBank/DDBJ whole genome shotgun (WGS) entry which is preliminary data.</text>
</comment>
<dbReference type="EMBL" id="BJYI01000007">
    <property type="protein sequence ID" value="GEN72166.1"/>
    <property type="molecule type" value="Genomic_DNA"/>
</dbReference>
<reference evidence="1 2" key="1">
    <citation type="submission" date="2019-07" db="EMBL/GenBank/DDBJ databases">
        <title>Whole genome shotgun sequence of Chryseobacterium lathyri NBRC 105250.</title>
        <authorList>
            <person name="Hosoyama A."/>
            <person name="Uohara A."/>
            <person name="Ohji S."/>
            <person name="Ichikawa N."/>
        </authorList>
    </citation>
    <scope>NUCLEOTIDE SEQUENCE [LARGE SCALE GENOMIC DNA]</scope>
    <source>
        <strain evidence="1 2">NBRC 105250</strain>
    </source>
</reference>
<sequence>MDEPRSFEHIETRFGINGSYVGIVMTYKGKDSYRGTVTKSIKAKVNLKDSLVLVEQ</sequence>
<accession>A0A511YAE0</accession>